<proteinExistence type="predicted"/>
<dbReference type="EMBL" id="JACMSC010000003">
    <property type="protein sequence ID" value="KAG6530028.1"/>
    <property type="molecule type" value="Genomic_DNA"/>
</dbReference>
<organism evidence="2 3">
    <name type="scientific">Zingiber officinale</name>
    <name type="common">Ginger</name>
    <name type="synonym">Amomum zingiber</name>
    <dbReference type="NCBI Taxonomy" id="94328"/>
    <lineage>
        <taxon>Eukaryota</taxon>
        <taxon>Viridiplantae</taxon>
        <taxon>Streptophyta</taxon>
        <taxon>Embryophyta</taxon>
        <taxon>Tracheophyta</taxon>
        <taxon>Spermatophyta</taxon>
        <taxon>Magnoliopsida</taxon>
        <taxon>Liliopsida</taxon>
        <taxon>Zingiberales</taxon>
        <taxon>Zingiberaceae</taxon>
        <taxon>Zingiber</taxon>
    </lineage>
</organism>
<feature type="region of interest" description="Disordered" evidence="1">
    <location>
        <begin position="254"/>
        <end position="274"/>
    </location>
</feature>
<feature type="compositionally biased region" description="Basic and acidic residues" evidence="1">
    <location>
        <begin position="18"/>
        <end position="28"/>
    </location>
</feature>
<dbReference type="PANTHER" id="PTHR33144:SF25">
    <property type="entry name" value="DUF4216 DOMAIN-CONTAINING PROTEIN"/>
    <property type="match status" value="1"/>
</dbReference>
<evidence type="ECO:0000313" key="3">
    <source>
        <dbReference type="Proteomes" id="UP000734854"/>
    </source>
</evidence>
<feature type="compositionally biased region" description="Acidic residues" evidence="1">
    <location>
        <begin position="45"/>
        <end position="54"/>
    </location>
</feature>
<protein>
    <submittedName>
        <fullName evidence="2">Uncharacterized protein</fullName>
    </submittedName>
</protein>
<dbReference type="Proteomes" id="UP000734854">
    <property type="component" value="Unassembled WGS sequence"/>
</dbReference>
<dbReference type="PANTHER" id="PTHR33144">
    <property type="entry name" value="OS10G0409366 PROTEIN-RELATED"/>
    <property type="match status" value="1"/>
</dbReference>
<evidence type="ECO:0000313" key="2">
    <source>
        <dbReference type="EMBL" id="KAG6530028.1"/>
    </source>
</evidence>
<name>A0A8J5LTS9_ZINOF</name>
<feature type="region of interest" description="Disordered" evidence="1">
    <location>
        <begin position="1"/>
        <end position="64"/>
    </location>
</feature>
<keyword evidence="3" id="KW-1185">Reference proteome</keyword>
<sequence>MANKRMRKLIQNSQRRSRREESNNRGVDDENESQYTTSHSPLEIQNEEVNEQVENEVMTSSQSQRGKTIMRDIHALHPDHVLVVEFNGRGQPYGDLQPTLANFIGTIAQNGLVLPLLFLDWRKMPANRLNDIWKLVTARFYIPNHHRRVIMQMMGATWRRWRTEVKATSYDSNTPLEEFVAIQLIPHGLTPQTWEVLCNYWKSTESQENGRKPSRIEIQQLSRRSRKKGGAAIDDEAIRIKMAAMFANIMQQQVPSLAEEDRCRSSSSPESDNN</sequence>
<comment type="caution">
    <text evidence="2">The sequence shown here is derived from an EMBL/GenBank/DDBJ whole genome shotgun (WGS) entry which is preliminary data.</text>
</comment>
<feature type="compositionally biased region" description="Polar residues" evidence="1">
    <location>
        <begin position="265"/>
        <end position="274"/>
    </location>
</feature>
<dbReference type="AlphaFoldDB" id="A0A8J5LTS9"/>
<accession>A0A8J5LTS9</accession>
<reference evidence="2 3" key="1">
    <citation type="submission" date="2020-08" db="EMBL/GenBank/DDBJ databases">
        <title>Plant Genome Project.</title>
        <authorList>
            <person name="Zhang R.-G."/>
        </authorList>
    </citation>
    <scope>NUCLEOTIDE SEQUENCE [LARGE SCALE GENOMIC DNA]</scope>
    <source>
        <tissue evidence="2">Rhizome</tissue>
    </source>
</reference>
<evidence type="ECO:0000256" key="1">
    <source>
        <dbReference type="SAM" id="MobiDB-lite"/>
    </source>
</evidence>
<gene>
    <name evidence="2" type="ORF">ZIOFF_012249</name>
</gene>